<gene>
    <name evidence="1" type="ORF">Lepil_1836</name>
</gene>
<dbReference type="EMBL" id="JH597773">
    <property type="protein sequence ID" value="EHQ06519.1"/>
    <property type="molecule type" value="Genomic_DNA"/>
</dbReference>
<evidence type="ECO:0008006" key="3">
    <source>
        <dbReference type="Google" id="ProtNLM"/>
    </source>
</evidence>
<dbReference type="InterPro" id="IPR019239">
    <property type="entry name" value="VapB_antitoxin"/>
</dbReference>
<dbReference type="STRING" id="183.GCA_002009735_02847"/>
<dbReference type="HOGENOM" id="CLU_179376_0_0_12"/>
<dbReference type="AlphaFoldDB" id="H2CDI6"/>
<organism evidence="1 2">
    <name type="scientific">Leptonema illini DSM 21528</name>
    <dbReference type="NCBI Taxonomy" id="929563"/>
    <lineage>
        <taxon>Bacteria</taxon>
        <taxon>Pseudomonadati</taxon>
        <taxon>Spirochaetota</taxon>
        <taxon>Spirochaetia</taxon>
        <taxon>Leptospirales</taxon>
        <taxon>Leptospiraceae</taxon>
        <taxon>Leptonema</taxon>
    </lineage>
</organism>
<dbReference type="Pfam" id="PF09957">
    <property type="entry name" value="VapB_antitoxin"/>
    <property type="match status" value="1"/>
</dbReference>
<sequence>MSTIFPEVPHPFVDTHCIVWFSVYMATNLSIDEKLLDEAKELGRFKTKRETVNMALQEFIQRRRQLEVLSLYDSIDYNADYNYKAERKKR</sequence>
<proteinExistence type="predicted"/>
<evidence type="ECO:0000313" key="1">
    <source>
        <dbReference type="EMBL" id="EHQ06519.1"/>
    </source>
</evidence>
<keyword evidence="2" id="KW-1185">Reference proteome</keyword>
<protein>
    <recommendedName>
        <fullName evidence="3">Transcription regulator of the Arc/MetJ class</fullName>
    </recommendedName>
</protein>
<reference evidence="1 2" key="1">
    <citation type="submission" date="2011-10" db="EMBL/GenBank/DDBJ databases">
        <title>The Improved High-Quality Draft genome of Leptonema illini DSM 21528.</title>
        <authorList>
            <consortium name="US DOE Joint Genome Institute (JGI-PGF)"/>
            <person name="Lucas S."/>
            <person name="Copeland A."/>
            <person name="Lapidus A."/>
            <person name="Glavina del Rio T."/>
            <person name="Dalin E."/>
            <person name="Tice H."/>
            <person name="Bruce D."/>
            <person name="Goodwin L."/>
            <person name="Pitluck S."/>
            <person name="Peters L."/>
            <person name="Mikhailova N."/>
            <person name="Held B."/>
            <person name="Kyrpides N."/>
            <person name="Mavromatis K."/>
            <person name="Ivanova N."/>
            <person name="Markowitz V."/>
            <person name="Cheng J.-F."/>
            <person name="Hugenholtz P."/>
            <person name="Woyke T."/>
            <person name="Wu D."/>
            <person name="Gronow S."/>
            <person name="Wellnitz S."/>
            <person name="Brambilla E.-M."/>
            <person name="Klenk H.-P."/>
            <person name="Eisen J.A."/>
        </authorList>
    </citation>
    <scope>NUCLEOTIDE SEQUENCE [LARGE SCALE GENOMIC DNA]</scope>
    <source>
        <strain evidence="1 2">DSM 21528</strain>
    </source>
</reference>
<dbReference type="Proteomes" id="UP000005737">
    <property type="component" value="Unassembled WGS sequence"/>
</dbReference>
<name>H2CDI6_9LEPT</name>
<evidence type="ECO:0000313" key="2">
    <source>
        <dbReference type="Proteomes" id="UP000005737"/>
    </source>
</evidence>
<accession>H2CDI6</accession>